<dbReference type="KEGG" id="hro:HELRODRAFT_185826"/>
<dbReference type="GO" id="GO:0004521">
    <property type="term" value="F:RNA endonuclease activity"/>
    <property type="evidence" value="ECO:0000318"/>
    <property type="project" value="GO_Central"/>
</dbReference>
<keyword evidence="8" id="KW-1185">Reference proteome</keyword>
<evidence type="ECO:0000313" key="8">
    <source>
        <dbReference type="Proteomes" id="UP000015101"/>
    </source>
</evidence>
<dbReference type="GeneID" id="20210319"/>
<dbReference type="InterPro" id="IPR018188">
    <property type="entry name" value="RNase_T2_His_AS_1"/>
</dbReference>
<feature type="chain" id="PRO_5010980880" evidence="5">
    <location>
        <begin position="24"/>
        <end position="250"/>
    </location>
</feature>
<sequence length="250" mass="28635">MEHRNVIIIALTILCTWAGPGTCQSFTSGLSVAAVEEWDHFIFSMHWPQSICVERNETGIFNCSIPRETTSWIIHGLWPTNNTSEKPVCCKGAAFNRSLLDPIKDQLDVHWPNLFIGQTAGEFWKHEWKKHGTCAASMESLNTQLKYFNVTLSILEKFNIASGLAQFNIVPSDNTFYTVSDFQRAFNSLYNVSPKMLCFPSSRKSKNDPKRSAYQYISEIEFCMDKQFSNIECPRKIHPNSRPRPFCLHP</sequence>
<dbReference type="GO" id="GO:0005576">
    <property type="term" value="C:extracellular region"/>
    <property type="evidence" value="ECO:0000318"/>
    <property type="project" value="GO_Central"/>
</dbReference>
<dbReference type="CTD" id="20210319"/>
<evidence type="ECO:0000256" key="1">
    <source>
        <dbReference type="ARBA" id="ARBA00007469"/>
    </source>
</evidence>
<dbReference type="PROSITE" id="PS00531">
    <property type="entry name" value="RNASE_T2_2"/>
    <property type="match status" value="1"/>
</dbReference>
<dbReference type="SUPFAM" id="SSF55895">
    <property type="entry name" value="Ribonuclease Rh-like"/>
    <property type="match status" value="1"/>
</dbReference>
<dbReference type="Pfam" id="PF00445">
    <property type="entry name" value="Ribonuclease_T2"/>
    <property type="match status" value="1"/>
</dbReference>
<dbReference type="RefSeq" id="XP_009023387.1">
    <property type="nucleotide sequence ID" value="XM_009025139.1"/>
</dbReference>
<dbReference type="OMA" id="TNCHIGS"/>
<evidence type="ECO:0000256" key="3">
    <source>
        <dbReference type="PIRSR" id="PIRSR633697-1"/>
    </source>
</evidence>
<keyword evidence="5" id="KW-0732">Signal</keyword>
<dbReference type="GO" id="GO:0006401">
    <property type="term" value="P:RNA catabolic process"/>
    <property type="evidence" value="ECO:0000318"/>
    <property type="project" value="GO_Central"/>
</dbReference>
<dbReference type="EMBL" id="AMQM01005872">
    <property type="status" value="NOT_ANNOTATED_CDS"/>
    <property type="molecule type" value="Genomic_DNA"/>
</dbReference>
<accession>T1FNC2</accession>
<feature type="active site" evidence="3">
    <location>
        <position position="75"/>
    </location>
</feature>
<dbReference type="InterPro" id="IPR036430">
    <property type="entry name" value="RNase_T2-like_sf"/>
</dbReference>
<reference evidence="7" key="3">
    <citation type="submission" date="2015-06" db="UniProtKB">
        <authorList>
            <consortium name="EnsemblMetazoa"/>
        </authorList>
    </citation>
    <scope>IDENTIFICATION</scope>
</reference>
<feature type="signal peptide" evidence="5">
    <location>
        <begin position="1"/>
        <end position="23"/>
    </location>
</feature>
<dbReference type="PANTHER" id="PTHR11240">
    <property type="entry name" value="RIBONUCLEASE T2"/>
    <property type="match status" value="1"/>
</dbReference>
<evidence type="ECO:0000256" key="2">
    <source>
        <dbReference type="ARBA" id="ARBA00023157"/>
    </source>
</evidence>
<gene>
    <name evidence="7" type="primary">20210319</name>
    <name evidence="6" type="ORF">HELRODRAFT_185826</name>
</gene>
<evidence type="ECO:0000256" key="4">
    <source>
        <dbReference type="RuleBase" id="RU004328"/>
    </source>
</evidence>
<dbReference type="eggNOG" id="KOG1642">
    <property type="taxonomic scope" value="Eukaryota"/>
</dbReference>
<evidence type="ECO:0000313" key="7">
    <source>
        <dbReference type="EnsemblMetazoa" id="HelroP185826"/>
    </source>
</evidence>
<dbReference type="Proteomes" id="UP000015101">
    <property type="component" value="Unassembled WGS sequence"/>
</dbReference>
<evidence type="ECO:0000313" key="6">
    <source>
        <dbReference type="EMBL" id="ESN98425.1"/>
    </source>
</evidence>
<dbReference type="FunFam" id="3.90.730.10:FF:000014">
    <property type="entry name" value="Ribonuclease T2"/>
    <property type="match status" value="1"/>
</dbReference>
<dbReference type="EMBL" id="KB097144">
    <property type="protein sequence ID" value="ESN98425.1"/>
    <property type="molecule type" value="Genomic_DNA"/>
</dbReference>
<dbReference type="FunCoup" id="T1FNC2">
    <property type="interactions" value="67"/>
</dbReference>
<dbReference type="OrthoDB" id="435754at2759"/>
<dbReference type="InterPro" id="IPR033130">
    <property type="entry name" value="RNase_T2_His_AS_2"/>
</dbReference>
<evidence type="ECO:0000256" key="5">
    <source>
        <dbReference type="SAM" id="SignalP"/>
    </source>
</evidence>
<dbReference type="HOGENOM" id="CLU_069912_3_0_1"/>
<dbReference type="PANTHER" id="PTHR11240:SF22">
    <property type="entry name" value="RIBONUCLEASE T2"/>
    <property type="match status" value="1"/>
</dbReference>
<organism evidence="7 8">
    <name type="scientific">Helobdella robusta</name>
    <name type="common">Californian leech</name>
    <dbReference type="NCBI Taxonomy" id="6412"/>
    <lineage>
        <taxon>Eukaryota</taxon>
        <taxon>Metazoa</taxon>
        <taxon>Spiralia</taxon>
        <taxon>Lophotrochozoa</taxon>
        <taxon>Annelida</taxon>
        <taxon>Clitellata</taxon>
        <taxon>Hirudinea</taxon>
        <taxon>Rhynchobdellida</taxon>
        <taxon>Glossiphoniidae</taxon>
        <taxon>Helobdella</taxon>
    </lineage>
</organism>
<dbReference type="AlphaFoldDB" id="T1FNC2"/>
<feature type="active site" evidence="3">
    <location>
        <position position="131"/>
    </location>
</feature>
<dbReference type="CDD" id="cd01061">
    <property type="entry name" value="RNase_T2_euk"/>
    <property type="match status" value="1"/>
</dbReference>
<feature type="active site" evidence="3">
    <location>
        <position position="127"/>
    </location>
</feature>
<reference evidence="6 8" key="2">
    <citation type="journal article" date="2013" name="Nature">
        <title>Insights into bilaterian evolution from three spiralian genomes.</title>
        <authorList>
            <person name="Simakov O."/>
            <person name="Marletaz F."/>
            <person name="Cho S.J."/>
            <person name="Edsinger-Gonzales E."/>
            <person name="Havlak P."/>
            <person name="Hellsten U."/>
            <person name="Kuo D.H."/>
            <person name="Larsson T."/>
            <person name="Lv J."/>
            <person name="Arendt D."/>
            <person name="Savage R."/>
            <person name="Osoegawa K."/>
            <person name="de Jong P."/>
            <person name="Grimwood J."/>
            <person name="Chapman J.A."/>
            <person name="Shapiro H."/>
            <person name="Aerts A."/>
            <person name="Otillar R.P."/>
            <person name="Terry A.Y."/>
            <person name="Boore J.L."/>
            <person name="Grigoriev I.V."/>
            <person name="Lindberg D.R."/>
            <person name="Seaver E.C."/>
            <person name="Weisblat D.A."/>
            <person name="Putnam N.H."/>
            <person name="Rokhsar D.S."/>
        </authorList>
    </citation>
    <scope>NUCLEOTIDE SEQUENCE</scope>
</reference>
<dbReference type="GO" id="GO:0033897">
    <property type="term" value="F:ribonuclease T2 activity"/>
    <property type="evidence" value="ECO:0007669"/>
    <property type="project" value="InterPro"/>
</dbReference>
<dbReference type="PROSITE" id="PS00530">
    <property type="entry name" value="RNASE_T2_1"/>
    <property type="match status" value="1"/>
</dbReference>
<dbReference type="InterPro" id="IPR033697">
    <property type="entry name" value="Ribonuclease_T2_eukaryotic"/>
</dbReference>
<dbReference type="InterPro" id="IPR001568">
    <property type="entry name" value="RNase_T2-like"/>
</dbReference>
<dbReference type="Gene3D" id="3.90.730.10">
    <property type="entry name" value="Ribonuclease T2-like"/>
    <property type="match status" value="1"/>
</dbReference>
<reference evidence="8" key="1">
    <citation type="submission" date="2012-12" db="EMBL/GenBank/DDBJ databases">
        <authorList>
            <person name="Hellsten U."/>
            <person name="Grimwood J."/>
            <person name="Chapman J.A."/>
            <person name="Shapiro H."/>
            <person name="Aerts A."/>
            <person name="Otillar R.P."/>
            <person name="Terry A.Y."/>
            <person name="Boore J.L."/>
            <person name="Simakov O."/>
            <person name="Marletaz F."/>
            <person name="Cho S.-J."/>
            <person name="Edsinger-Gonzales E."/>
            <person name="Havlak P."/>
            <person name="Kuo D.-H."/>
            <person name="Larsson T."/>
            <person name="Lv J."/>
            <person name="Arendt D."/>
            <person name="Savage R."/>
            <person name="Osoegawa K."/>
            <person name="de Jong P."/>
            <person name="Lindberg D.R."/>
            <person name="Seaver E.C."/>
            <person name="Weisblat D.A."/>
            <person name="Putnam N.H."/>
            <person name="Grigoriev I.V."/>
            <person name="Rokhsar D.S."/>
        </authorList>
    </citation>
    <scope>NUCLEOTIDE SEQUENCE</scope>
</reference>
<dbReference type="GO" id="GO:0003723">
    <property type="term" value="F:RNA binding"/>
    <property type="evidence" value="ECO:0007669"/>
    <property type="project" value="InterPro"/>
</dbReference>
<dbReference type="EnsemblMetazoa" id="HelroT185826">
    <property type="protein sequence ID" value="HelroP185826"/>
    <property type="gene ID" value="HelroG185826"/>
</dbReference>
<proteinExistence type="inferred from homology"/>
<name>T1FNC2_HELRO</name>
<dbReference type="STRING" id="6412.T1FNC2"/>
<keyword evidence="2" id="KW-1015">Disulfide bond</keyword>
<comment type="similarity">
    <text evidence="1 4">Belongs to the RNase T2 family.</text>
</comment>
<dbReference type="InParanoid" id="T1FNC2"/>
<protein>
    <submittedName>
        <fullName evidence="6 7">Uncharacterized protein</fullName>
    </submittedName>
</protein>